<reference evidence="13 14" key="1">
    <citation type="submission" date="2018-10" db="EMBL/GenBank/DDBJ databases">
        <title>A high-quality apple genome assembly.</title>
        <authorList>
            <person name="Hu J."/>
        </authorList>
    </citation>
    <scope>NUCLEOTIDE SEQUENCE [LARGE SCALE GENOMIC DNA]</scope>
    <source>
        <strain evidence="14">cv. HFTH1</strain>
        <tissue evidence="13">Young leaf</tissue>
    </source>
</reference>
<evidence type="ECO:0000256" key="11">
    <source>
        <dbReference type="SAM" id="Coils"/>
    </source>
</evidence>
<evidence type="ECO:0000256" key="12">
    <source>
        <dbReference type="SAM" id="MobiDB-lite"/>
    </source>
</evidence>
<sequence length="1898" mass="214708">MTGWPMRMRHVVIVTHRSFSSESEEKSVQWVLSLVNDELAVESTDAVLAACSLWVRLVRRRDGTERDGTERSVFHRCGTNPFQGGGGTQKHPKSIPWNSPFHPFLTYQTRDGTSRPVPSRPVPRTKRTLYDLFTLGIDRCMLAVGFETCGGENRLDNEMTVMPMWRTMFTPQRKASTAALSLTPRSGGGVVSNPRNTEKGKAVVLVDGPPPPLGSLSESGPYTTVGFDSGDMDDWRAFKEAGLLDEAAMDRKDRQALAEKVSKLQTELFSYQYNMGLLLIEKKEWASKHEELTEALVETQEILNREKSAHLIAVSEVEKREENLRRVLFAEKQCVAQLEKALLEMHEEHAQIRHEAEAKMADASSFVVGIEEKSLETDAKLCAAYAKLGEVNRKSSELDMRLQEVEARESVLRREQFSLSAEQEAHKTTFYKQREELKEWERKLEEGEERLCKLQRTLNEKEEKSNQNDMIMKQREKDIEEAQRKIEALNTMLKEMEADVNKRLDDLVSKEKEANSVRNVLGLKEKDLQEFEQKLSLQENVEIQEVLDKHRAILNTEIQEFELEMEERRETLNKELRSKVDGVEQKELEISHREEKLSKRKQALHEKSERLSEKNNELETKLKTLKENEKAIKANEKMLEVEKQQLLADIECLQNLRDEIQKIKDENLQLELQIREEREKQVITQEERSEHLRLLSELQQELRTYRLQNELLLKETEDLKQQREKFEEEWEELDERKAEISRDLEKIVEEKENLEKLQGMEEERLKKEKHAMQDYIQSEQDSLKLEKESFVSKMRNEQLALAEKAQFEHSQMVQDFESRNRDLEADMQNREQEMKKGLQEMERAFEEEKDREHSNINYLKGVTNEQMEELRSERHRMEREREELALNKKQQEVIQLEMRKDIGQLDILSKGIKQQREQLIEERRHFLSCVEKLKSCKDCGEMTREFVLSDLQVSAVFQVEAVPLPRVNVDFLKNSPADSGVPELEYTESGWGTSLLRKCKSIVSKVSPIKKLEHITDAGSSELPPVSTIQVNTEEKRNESNMLINEGARGHIGHEDEAGASFRMPNDSSAQPLPSDNTTKEVDDGCAPSIDDHSFIDSKVKDVPDDSEQSELKSGRQKPARGRKSRLSRTRTVKATVEEAKKFLGDTPEEPSNASMLPNDSSYNHEESRGDSSFSEKANSSIGRKRMHAQTSRITESEQDNCDSEGCSGSVATAGGRRKRRQPIASSVQTPGEQRYNLRHRKTTGSVTAAPAAADLKKRNKEETGGGGVEPIPESVSVSSLGTAGENGRTTQLMQVTTLKSVEFSQERVVRFRTPKETVDDNAEADAAKSVENTELSAEDNGTPESGGGNNTNGESDDDYDDEDVEERPGEKSIGKKIWTFLTTLVILVIFLFPVGVWSSEEADEGVAPMEKTEQEALYSAVQGFVGKWWNGSDLYPDPCGWTPIQGVSCDLYDGVWYVTTMNIGPILDNSLNCSPSAKFRPQLFDLKHLKSLSIFNCFLSPHKHPVPIPSENWWNLAGSLESLEFRSNPGLTGQIPTTFGSLTKLQSLVLVENGLSGGLPTNIGELVRLKRLVLAGNWFTGQIPDGFGGLNQLLILDLSRNSLSGPLPITIGSLTSLLKLDLSSNQLEGQLPLGFGNLKMLTLLDLRSNNFSGGLTKSLEEMHSLEVLVLSKNPIGGDIKTLEWQNMEKLVILDLSGLGLIGEIPDSISNLKKLRFLGLSDNKLTGNLLPKIATLPCLSALYLHGNNLTGELKFSESFYHKMGSRFGAWNNPNLCYVSGMVPAGHVPFGVRPCQQGEEEVTLVEKPNSKTELGDEILNQNSHYTTSLGISSFGIDGFWWLSGFLQLLIRFANHYTASKIHLGFLLNRATPTNYKCWEFLPAVGSDFNGIWVVEALST</sequence>
<evidence type="ECO:0000256" key="2">
    <source>
        <dbReference type="ARBA" id="ARBA00022475"/>
    </source>
</evidence>
<evidence type="ECO:0000256" key="7">
    <source>
        <dbReference type="ARBA" id="ARBA00023136"/>
    </source>
</evidence>
<dbReference type="FunFam" id="3.80.10.10:FF:000269">
    <property type="entry name" value="Piriformospora indica-insensitive protein 2"/>
    <property type="match status" value="1"/>
</dbReference>
<dbReference type="PANTHER" id="PTHR31908:SF9">
    <property type="entry name" value="PROTEIN CROWDED NUCLEI 3"/>
    <property type="match status" value="1"/>
</dbReference>
<keyword evidence="2" id="KW-1003">Cell membrane</keyword>
<feature type="coiled-coil region" evidence="11">
    <location>
        <begin position="813"/>
        <end position="899"/>
    </location>
</feature>
<keyword evidence="6 11" id="KW-0175">Coiled coil</keyword>
<dbReference type="GO" id="GO:0005886">
    <property type="term" value="C:plasma membrane"/>
    <property type="evidence" value="ECO:0007669"/>
    <property type="project" value="UniProtKB-SubCell"/>
</dbReference>
<dbReference type="GO" id="GO:0005652">
    <property type="term" value="C:nuclear lamina"/>
    <property type="evidence" value="ECO:0007669"/>
    <property type="project" value="UniProtKB-SubCell"/>
</dbReference>
<keyword evidence="7" id="KW-0472">Membrane</keyword>
<dbReference type="InterPro" id="IPR040418">
    <property type="entry name" value="CRWN"/>
</dbReference>
<feature type="region of interest" description="Disordered" evidence="12">
    <location>
        <begin position="1058"/>
        <end position="1291"/>
    </location>
</feature>
<feature type="region of interest" description="Disordered" evidence="12">
    <location>
        <begin position="594"/>
        <end position="615"/>
    </location>
</feature>
<dbReference type="EMBL" id="RDQH01000342">
    <property type="protein sequence ID" value="RXH70098.1"/>
    <property type="molecule type" value="Genomic_DNA"/>
</dbReference>
<evidence type="ECO:0000256" key="10">
    <source>
        <dbReference type="ARBA" id="ARBA00024208"/>
    </source>
</evidence>
<feature type="compositionally biased region" description="Polar residues" evidence="12">
    <location>
        <begin position="1150"/>
        <end position="1162"/>
    </location>
</feature>
<gene>
    <name evidence="13" type="ORF">DVH24_007354</name>
</gene>
<comment type="subcellular location">
    <subcellularLocation>
        <location evidence="1">Cell membrane</location>
    </subcellularLocation>
    <subcellularLocation>
        <location evidence="9">Nucleus lamina</location>
    </subcellularLocation>
</comment>
<feature type="compositionally biased region" description="Polar residues" evidence="12">
    <location>
        <begin position="1171"/>
        <end position="1182"/>
    </location>
</feature>
<dbReference type="PANTHER" id="PTHR31908">
    <property type="entry name" value="PROTEIN CROWDED NUCLEI 4"/>
    <property type="match status" value="1"/>
</dbReference>
<evidence type="ECO:0000256" key="1">
    <source>
        <dbReference type="ARBA" id="ARBA00004236"/>
    </source>
</evidence>
<dbReference type="Proteomes" id="UP000290289">
    <property type="component" value="Chromosome 16"/>
</dbReference>
<evidence type="ECO:0000256" key="4">
    <source>
        <dbReference type="ARBA" id="ARBA00022729"/>
    </source>
</evidence>
<keyword evidence="8" id="KW-0539">Nucleus</keyword>
<dbReference type="GO" id="GO:0006997">
    <property type="term" value="P:nucleus organization"/>
    <property type="evidence" value="ECO:0007669"/>
    <property type="project" value="InterPro"/>
</dbReference>
<evidence type="ECO:0008006" key="15">
    <source>
        <dbReference type="Google" id="ProtNLM"/>
    </source>
</evidence>
<dbReference type="InterPro" id="IPR032675">
    <property type="entry name" value="LRR_dom_sf"/>
</dbReference>
<keyword evidence="14" id="KW-1185">Reference proteome</keyword>
<accession>A0A498HF43</accession>
<dbReference type="GO" id="GO:0051707">
    <property type="term" value="P:response to other organism"/>
    <property type="evidence" value="ECO:0007669"/>
    <property type="project" value="UniProtKB-ARBA"/>
</dbReference>
<evidence type="ECO:0000256" key="5">
    <source>
        <dbReference type="ARBA" id="ARBA00022737"/>
    </source>
</evidence>
<proteinExistence type="inferred from homology"/>
<organism evidence="13 14">
    <name type="scientific">Malus domestica</name>
    <name type="common">Apple</name>
    <name type="synonym">Pyrus malus</name>
    <dbReference type="NCBI Taxonomy" id="3750"/>
    <lineage>
        <taxon>Eukaryota</taxon>
        <taxon>Viridiplantae</taxon>
        <taxon>Streptophyta</taxon>
        <taxon>Embryophyta</taxon>
        <taxon>Tracheophyta</taxon>
        <taxon>Spermatophyta</taxon>
        <taxon>Magnoliopsida</taxon>
        <taxon>eudicotyledons</taxon>
        <taxon>Gunneridae</taxon>
        <taxon>Pentapetalae</taxon>
        <taxon>rosids</taxon>
        <taxon>fabids</taxon>
        <taxon>Rosales</taxon>
        <taxon>Rosaceae</taxon>
        <taxon>Amygdaloideae</taxon>
        <taxon>Maleae</taxon>
        <taxon>Malus</taxon>
    </lineage>
</organism>
<feature type="region of interest" description="Disordered" evidence="12">
    <location>
        <begin position="1313"/>
        <end position="1369"/>
    </location>
</feature>
<evidence type="ECO:0000313" key="13">
    <source>
        <dbReference type="EMBL" id="RXH70098.1"/>
    </source>
</evidence>
<name>A0A498HF43_MALDO</name>
<feature type="region of interest" description="Disordered" evidence="12">
    <location>
        <begin position="68"/>
        <end position="95"/>
    </location>
</feature>
<keyword evidence="5" id="KW-0677">Repeat</keyword>
<feature type="compositionally biased region" description="Polar residues" evidence="12">
    <location>
        <begin position="1066"/>
        <end position="1077"/>
    </location>
</feature>
<comment type="similarity">
    <text evidence="10">Belongs to the CRWN family.</text>
</comment>
<dbReference type="Pfam" id="PF13855">
    <property type="entry name" value="LRR_8"/>
    <property type="match status" value="1"/>
</dbReference>
<feature type="coiled-coil region" evidence="11">
    <location>
        <begin position="388"/>
        <end position="513"/>
    </location>
</feature>
<dbReference type="FunFam" id="3.80.10.10:FF:000299">
    <property type="entry name" value="Piriformospora indica-insensitive protein 2"/>
    <property type="match status" value="1"/>
</dbReference>
<feature type="compositionally biased region" description="Basic and acidic residues" evidence="12">
    <location>
        <begin position="1090"/>
        <end position="1114"/>
    </location>
</feature>
<dbReference type="InterPro" id="IPR001611">
    <property type="entry name" value="Leu-rich_rpt"/>
</dbReference>
<evidence type="ECO:0000256" key="6">
    <source>
        <dbReference type="ARBA" id="ARBA00023054"/>
    </source>
</evidence>
<dbReference type="Gene3D" id="3.80.10.10">
    <property type="entry name" value="Ribonuclease Inhibitor"/>
    <property type="match status" value="3"/>
</dbReference>
<dbReference type="SUPFAM" id="SSF52058">
    <property type="entry name" value="L domain-like"/>
    <property type="match status" value="1"/>
</dbReference>
<evidence type="ECO:0000256" key="9">
    <source>
        <dbReference type="ARBA" id="ARBA00024186"/>
    </source>
</evidence>
<dbReference type="STRING" id="3750.A0A498HF43"/>
<feature type="compositionally biased region" description="Acidic residues" evidence="12">
    <location>
        <begin position="1355"/>
        <end position="1366"/>
    </location>
</feature>
<evidence type="ECO:0000256" key="3">
    <source>
        <dbReference type="ARBA" id="ARBA00022614"/>
    </source>
</evidence>
<evidence type="ECO:0000313" key="14">
    <source>
        <dbReference type="Proteomes" id="UP000290289"/>
    </source>
</evidence>
<evidence type="ECO:0000256" key="8">
    <source>
        <dbReference type="ARBA" id="ARBA00023242"/>
    </source>
</evidence>
<feature type="compositionally biased region" description="Basic residues" evidence="12">
    <location>
        <begin position="1115"/>
        <end position="1132"/>
    </location>
</feature>
<keyword evidence="4" id="KW-0732">Signal</keyword>
<comment type="caution">
    <text evidence="13">The sequence shown here is derived from an EMBL/GenBank/DDBJ whole genome shotgun (WGS) entry which is preliminary data.</text>
</comment>
<keyword evidence="3" id="KW-0433">Leucine-rich repeat</keyword>
<protein>
    <recommendedName>
        <fullName evidence="15">Leucine-rich repeat-containing N-terminal plant-type domain-containing protein</fullName>
    </recommendedName>
</protein>
<feature type="compositionally biased region" description="Basic and acidic residues" evidence="12">
    <location>
        <begin position="1255"/>
        <end position="1264"/>
    </location>
</feature>